<organism evidence="2 3">
    <name type="scientific">Bacillus thuringiensis subsp. medellin</name>
    <dbReference type="NCBI Taxonomy" id="79672"/>
    <lineage>
        <taxon>Bacteria</taxon>
        <taxon>Bacillati</taxon>
        <taxon>Bacillota</taxon>
        <taxon>Bacilli</taxon>
        <taxon>Bacillales</taxon>
        <taxon>Bacillaceae</taxon>
        <taxon>Bacillus</taxon>
        <taxon>Bacillus cereus group</taxon>
    </lineage>
</organism>
<evidence type="ECO:0000313" key="3">
    <source>
        <dbReference type="Proteomes" id="UP000195160"/>
    </source>
</evidence>
<dbReference type="RefSeq" id="WP_256942054.1">
    <property type="nucleotide sequence ID" value="NZ_MOOV01000284.1"/>
</dbReference>
<sequence>MLKFEDKNLSNYNYEGILQIFNLKIRKCLKNTPYQEREDLEQEIKVKIFEKISVINDLEVPGFFDFLDDSVINSPKTKLGVQPPNHQPDNSNYYKN</sequence>
<comment type="caution">
    <text evidence="2">The sequence shown here is derived from an EMBL/GenBank/DDBJ whole genome shotgun (WGS) entry which is preliminary data.</text>
</comment>
<evidence type="ECO:0000256" key="1">
    <source>
        <dbReference type="SAM" id="MobiDB-lite"/>
    </source>
</evidence>
<feature type="compositionally biased region" description="Polar residues" evidence="1">
    <location>
        <begin position="87"/>
        <end position="96"/>
    </location>
</feature>
<dbReference type="AlphaFoldDB" id="A0A9X6R8Q5"/>
<gene>
    <name evidence="2" type="ORF">BK784_35810</name>
</gene>
<dbReference type="EMBL" id="MOOV01000284">
    <property type="protein sequence ID" value="OUB84302.1"/>
    <property type="molecule type" value="Genomic_DNA"/>
</dbReference>
<reference evidence="2 3" key="1">
    <citation type="submission" date="2016-10" db="EMBL/GenBank/DDBJ databases">
        <title>Comparative genomics of Bacillus thuringiensis reveals a path to pathogens against multiple invertebrate hosts.</title>
        <authorList>
            <person name="Zheng J."/>
            <person name="Gao Q."/>
            <person name="Liu H."/>
            <person name="Peng D."/>
            <person name="Ruan L."/>
            <person name="Sun M."/>
        </authorList>
    </citation>
    <scope>NUCLEOTIDE SEQUENCE [LARGE SCALE GENOMIC DNA]</scope>
    <source>
        <strain evidence="2">T30001</strain>
    </source>
</reference>
<feature type="region of interest" description="Disordered" evidence="1">
    <location>
        <begin position="75"/>
        <end position="96"/>
    </location>
</feature>
<dbReference type="Proteomes" id="UP000195160">
    <property type="component" value="Unassembled WGS sequence"/>
</dbReference>
<proteinExistence type="predicted"/>
<name>A0A9X6R8Q5_BACTV</name>
<accession>A0A9X6R8Q5</accession>
<protein>
    <recommendedName>
        <fullName evidence="4">Sigma-O factor regulatory protein RsoA</fullName>
    </recommendedName>
</protein>
<evidence type="ECO:0000313" key="2">
    <source>
        <dbReference type="EMBL" id="OUB84302.1"/>
    </source>
</evidence>
<evidence type="ECO:0008006" key="4">
    <source>
        <dbReference type="Google" id="ProtNLM"/>
    </source>
</evidence>